<proteinExistence type="predicted"/>
<gene>
    <name evidence="1" type="ORF">SMTD_LOCUS3654</name>
</gene>
<dbReference type="AlphaFoldDB" id="A0A3P7ZBF8"/>
<reference evidence="1 2" key="1">
    <citation type="submission" date="2018-11" db="EMBL/GenBank/DDBJ databases">
        <authorList>
            <consortium name="Pathogen Informatics"/>
        </authorList>
    </citation>
    <scope>NUCLEOTIDE SEQUENCE [LARGE SCALE GENOMIC DNA]</scope>
    <source>
        <strain>Denwood</strain>
        <strain evidence="2">Zambia</strain>
    </source>
</reference>
<dbReference type="Proteomes" id="UP000269396">
    <property type="component" value="Unassembled WGS sequence"/>
</dbReference>
<evidence type="ECO:0000313" key="1">
    <source>
        <dbReference type="EMBL" id="VDO97781.1"/>
    </source>
</evidence>
<organism evidence="1 2">
    <name type="scientific">Schistosoma mattheei</name>
    <dbReference type="NCBI Taxonomy" id="31246"/>
    <lineage>
        <taxon>Eukaryota</taxon>
        <taxon>Metazoa</taxon>
        <taxon>Spiralia</taxon>
        <taxon>Lophotrochozoa</taxon>
        <taxon>Platyhelminthes</taxon>
        <taxon>Trematoda</taxon>
        <taxon>Digenea</taxon>
        <taxon>Strigeidida</taxon>
        <taxon>Schistosomatoidea</taxon>
        <taxon>Schistosomatidae</taxon>
        <taxon>Schistosoma</taxon>
    </lineage>
</organism>
<protein>
    <submittedName>
        <fullName evidence="1">Uncharacterized protein</fullName>
    </submittedName>
</protein>
<name>A0A3P7ZBF8_9TREM</name>
<sequence length="103" mass="11958">MNGPEPVKEDPAYLTVLLLVLNAEPSIPGMLAKFPRHVASTKVIYNFDASWFSLMIWLCSIHDLMYEDLLMSNDYRLNINSTNVVFQYVKHHIRDYAILFHIS</sequence>
<keyword evidence="2" id="KW-1185">Reference proteome</keyword>
<dbReference type="EMBL" id="UZAL01007223">
    <property type="protein sequence ID" value="VDO97781.1"/>
    <property type="molecule type" value="Genomic_DNA"/>
</dbReference>
<evidence type="ECO:0000313" key="2">
    <source>
        <dbReference type="Proteomes" id="UP000269396"/>
    </source>
</evidence>
<accession>A0A3P7ZBF8</accession>